<dbReference type="InterPro" id="IPR042110">
    <property type="entry name" value="Adenylosuccinate_synth_dom2"/>
</dbReference>
<dbReference type="InterPro" id="IPR042111">
    <property type="entry name" value="Adenylosuccinate_synth_dom3"/>
</dbReference>
<evidence type="ECO:0000256" key="9">
    <source>
        <dbReference type="PROSITE-ProRule" id="PRU10134"/>
    </source>
</evidence>
<comment type="pathway">
    <text evidence="8 10">Purine metabolism; AMP biosynthesis via de novo pathway; AMP from IMP: step 1/2.</text>
</comment>
<dbReference type="Gene3D" id="3.90.170.10">
    <property type="entry name" value="Adenylosuccinate Synthetase, subunit A, domain 3"/>
    <property type="match status" value="1"/>
</dbReference>
<comment type="function">
    <text evidence="8">Plays an important role in the de novo pathway of purine nucleotide biosynthesis. Catalyzes the first committed step in the biosynthesis of AMP from IMP.</text>
</comment>
<dbReference type="InterPro" id="IPR018220">
    <property type="entry name" value="Adenylosuccin_syn_GTP-bd"/>
</dbReference>
<evidence type="ECO:0000256" key="4">
    <source>
        <dbReference type="ARBA" id="ARBA00022741"/>
    </source>
</evidence>
<dbReference type="InterPro" id="IPR001114">
    <property type="entry name" value="Adenylosuccinate_synthetase"/>
</dbReference>
<evidence type="ECO:0000256" key="7">
    <source>
        <dbReference type="ARBA" id="ARBA00023134"/>
    </source>
</evidence>
<dbReference type="Gene3D" id="1.10.300.10">
    <property type="entry name" value="Adenylosuccinate Synthetase, subunit A, domain 2"/>
    <property type="match status" value="1"/>
</dbReference>
<dbReference type="PANTHER" id="PTHR11846">
    <property type="entry name" value="ADENYLOSUCCINATE SYNTHETASE"/>
    <property type="match status" value="1"/>
</dbReference>
<keyword evidence="4 8" id="KW-0547">Nucleotide-binding</keyword>
<dbReference type="InterPro" id="IPR042109">
    <property type="entry name" value="Adenylosuccinate_synth_dom1"/>
</dbReference>
<evidence type="ECO:0000256" key="3">
    <source>
        <dbReference type="ARBA" id="ARBA00022723"/>
    </source>
</evidence>
<dbReference type="EMBL" id="PCWA01000084">
    <property type="protein sequence ID" value="PIQ88900.1"/>
    <property type="molecule type" value="Genomic_DNA"/>
</dbReference>
<dbReference type="PROSITE" id="PS00513">
    <property type="entry name" value="ADENYLOSUCCIN_SYN_2"/>
    <property type="match status" value="1"/>
</dbReference>
<dbReference type="GO" id="GO:0046040">
    <property type="term" value="P:IMP metabolic process"/>
    <property type="evidence" value="ECO:0007669"/>
    <property type="project" value="TreeGrafter"/>
</dbReference>
<comment type="cofactor">
    <cofactor evidence="8">
        <name>Mg(2+)</name>
        <dbReference type="ChEBI" id="CHEBI:18420"/>
    </cofactor>
    <text evidence="8">Binds 1 Mg(2+) ion per subunit.</text>
</comment>
<feature type="binding site" evidence="8">
    <location>
        <begin position="297"/>
        <end position="303"/>
    </location>
    <ligand>
        <name>substrate</name>
    </ligand>
</feature>
<evidence type="ECO:0000256" key="5">
    <source>
        <dbReference type="ARBA" id="ARBA00022755"/>
    </source>
</evidence>
<feature type="binding site" description="in other chain" evidence="8">
    <location>
        <begin position="37"/>
        <end position="40"/>
    </location>
    <ligand>
        <name>IMP</name>
        <dbReference type="ChEBI" id="CHEBI:58053"/>
        <note>ligand shared between dimeric partners</note>
    </ligand>
</feature>
<dbReference type="GO" id="GO:0004019">
    <property type="term" value="F:adenylosuccinate synthase activity"/>
    <property type="evidence" value="ECO:0007669"/>
    <property type="project" value="UniProtKB-UniRule"/>
</dbReference>
<feature type="binding site" description="in other chain" evidence="8">
    <location>
        <position position="127"/>
    </location>
    <ligand>
        <name>IMP</name>
        <dbReference type="ChEBI" id="CHEBI:58053"/>
        <note>ligand shared between dimeric partners</note>
    </ligand>
</feature>
<accession>A0A2H0LWV0</accession>
<dbReference type="AlphaFoldDB" id="A0A2H0LWV0"/>
<dbReference type="HAMAP" id="MF_00011">
    <property type="entry name" value="Adenylosucc_synth"/>
    <property type="match status" value="1"/>
</dbReference>
<dbReference type="EC" id="6.3.4.4" evidence="8 10"/>
<dbReference type="CDD" id="cd03108">
    <property type="entry name" value="AdSS"/>
    <property type="match status" value="1"/>
</dbReference>
<dbReference type="GO" id="GO:0044208">
    <property type="term" value="P:'de novo' AMP biosynthetic process"/>
    <property type="evidence" value="ECO:0007669"/>
    <property type="project" value="UniProtKB-UniRule"/>
</dbReference>
<dbReference type="NCBIfam" id="NF002223">
    <property type="entry name" value="PRK01117.1"/>
    <property type="match status" value="1"/>
</dbReference>
<dbReference type="GO" id="GO:0005737">
    <property type="term" value="C:cytoplasm"/>
    <property type="evidence" value="ECO:0007669"/>
    <property type="project" value="UniProtKB-SubCell"/>
</dbReference>
<name>A0A2H0LWV0_9BACT</name>
<dbReference type="PANTHER" id="PTHR11846:SF0">
    <property type="entry name" value="ADENYLOSUCCINATE SYNTHETASE"/>
    <property type="match status" value="1"/>
</dbReference>
<feature type="binding site" description="in other chain" evidence="8">
    <location>
        <position position="301"/>
    </location>
    <ligand>
        <name>IMP</name>
        <dbReference type="ChEBI" id="CHEBI:58053"/>
        <note>ligand shared between dimeric partners</note>
    </ligand>
</feature>
<comment type="subcellular location">
    <subcellularLocation>
        <location evidence="8">Cytoplasm</location>
    </subcellularLocation>
</comment>
<feature type="binding site" evidence="8">
    <location>
        <position position="12"/>
    </location>
    <ligand>
        <name>Mg(2+)</name>
        <dbReference type="ChEBI" id="CHEBI:18420"/>
    </ligand>
</feature>
<gene>
    <name evidence="8" type="primary">purA</name>
    <name evidence="11" type="ORF">COV72_06385</name>
</gene>
<comment type="catalytic activity">
    <reaction evidence="8 10">
        <text>IMP + L-aspartate + GTP = N(6)-(1,2-dicarboxyethyl)-AMP + GDP + phosphate + 2 H(+)</text>
        <dbReference type="Rhea" id="RHEA:15753"/>
        <dbReference type="ChEBI" id="CHEBI:15378"/>
        <dbReference type="ChEBI" id="CHEBI:29991"/>
        <dbReference type="ChEBI" id="CHEBI:37565"/>
        <dbReference type="ChEBI" id="CHEBI:43474"/>
        <dbReference type="ChEBI" id="CHEBI:57567"/>
        <dbReference type="ChEBI" id="CHEBI:58053"/>
        <dbReference type="ChEBI" id="CHEBI:58189"/>
        <dbReference type="EC" id="6.3.4.4"/>
    </reaction>
</comment>
<feature type="active site" evidence="9">
    <location>
        <position position="138"/>
    </location>
</feature>
<keyword evidence="8" id="KW-0963">Cytoplasm</keyword>
<protein>
    <recommendedName>
        <fullName evidence="8 10">Adenylosuccinate synthetase</fullName>
        <shortName evidence="8">AMPSase</shortName>
        <shortName evidence="8">AdSS</shortName>
        <ecNumber evidence="8 10">6.3.4.4</ecNumber>
    </recommendedName>
    <alternativeName>
        <fullName evidence="8">IMP--aspartate ligase</fullName>
    </alternativeName>
</protein>
<dbReference type="GO" id="GO:0000287">
    <property type="term" value="F:magnesium ion binding"/>
    <property type="evidence" value="ECO:0007669"/>
    <property type="project" value="UniProtKB-UniRule"/>
</dbReference>
<comment type="similarity">
    <text evidence="8 10">Belongs to the adenylosuccinate synthetase family.</text>
</comment>
<feature type="binding site" evidence="8">
    <location>
        <begin position="11"/>
        <end position="17"/>
    </location>
    <ligand>
        <name>GTP</name>
        <dbReference type="ChEBI" id="CHEBI:37565"/>
    </ligand>
</feature>
<feature type="binding site" evidence="8">
    <location>
        <position position="39"/>
    </location>
    <ligand>
        <name>Mg(2+)</name>
        <dbReference type="ChEBI" id="CHEBI:18420"/>
    </ligand>
</feature>
<feature type="binding site" evidence="8">
    <location>
        <begin position="329"/>
        <end position="331"/>
    </location>
    <ligand>
        <name>GTP</name>
        <dbReference type="ChEBI" id="CHEBI:37565"/>
    </ligand>
</feature>
<dbReference type="GO" id="GO:0005525">
    <property type="term" value="F:GTP binding"/>
    <property type="evidence" value="ECO:0007669"/>
    <property type="project" value="UniProtKB-UniRule"/>
</dbReference>
<feature type="binding site" evidence="8">
    <location>
        <position position="141"/>
    </location>
    <ligand>
        <name>IMP</name>
        <dbReference type="ChEBI" id="CHEBI:58053"/>
        <note>ligand shared between dimeric partners</note>
    </ligand>
</feature>
<organism evidence="11 12">
    <name type="scientific">Candidatus Ghiorseimicrobium undicola</name>
    <dbReference type="NCBI Taxonomy" id="1974746"/>
    <lineage>
        <taxon>Bacteria</taxon>
        <taxon>Pseudomonadati</taxon>
        <taxon>Candidatus Omnitrophota</taxon>
        <taxon>Candidatus Ghiorseimicrobium</taxon>
    </lineage>
</organism>
<dbReference type="Proteomes" id="UP000229641">
    <property type="component" value="Unassembled WGS sequence"/>
</dbReference>
<feature type="binding site" description="in other chain" evidence="8">
    <location>
        <begin position="12"/>
        <end position="15"/>
    </location>
    <ligand>
        <name>IMP</name>
        <dbReference type="ChEBI" id="CHEBI:58053"/>
        <note>ligand shared between dimeric partners</note>
    </ligand>
</feature>
<keyword evidence="5 8" id="KW-0658">Purine biosynthesis</keyword>
<feature type="active site" description="Proton donor" evidence="8">
    <location>
        <position position="40"/>
    </location>
</feature>
<evidence type="ECO:0000256" key="8">
    <source>
        <dbReference type="HAMAP-Rule" id="MF_00011"/>
    </source>
</evidence>
<feature type="binding site" evidence="8">
    <location>
        <begin position="39"/>
        <end position="41"/>
    </location>
    <ligand>
        <name>GTP</name>
        <dbReference type="ChEBI" id="CHEBI:37565"/>
    </ligand>
</feature>
<feature type="binding site" description="in other chain" evidence="8">
    <location>
        <position position="222"/>
    </location>
    <ligand>
        <name>IMP</name>
        <dbReference type="ChEBI" id="CHEBI:58053"/>
        <note>ligand shared between dimeric partners</note>
    </ligand>
</feature>
<dbReference type="Gene3D" id="3.40.440.10">
    <property type="entry name" value="Adenylosuccinate Synthetase, subunit A, domain 1"/>
    <property type="match status" value="1"/>
</dbReference>
<evidence type="ECO:0000313" key="12">
    <source>
        <dbReference type="Proteomes" id="UP000229641"/>
    </source>
</evidence>
<dbReference type="SMART" id="SM00788">
    <property type="entry name" value="Adenylsucc_synt"/>
    <property type="match status" value="1"/>
</dbReference>
<dbReference type="FunFam" id="3.90.170.10:FF:000001">
    <property type="entry name" value="Adenylosuccinate synthetase"/>
    <property type="match status" value="1"/>
</dbReference>
<feature type="binding site" evidence="8">
    <location>
        <position position="303"/>
    </location>
    <ligand>
        <name>GTP</name>
        <dbReference type="ChEBI" id="CHEBI:37565"/>
    </ligand>
</feature>
<dbReference type="Pfam" id="PF00709">
    <property type="entry name" value="Adenylsucc_synt"/>
    <property type="match status" value="1"/>
</dbReference>
<evidence type="ECO:0000313" key="11">
    <source>
        <dbReference type="EMBL" id="PIQ88900.1"/>
    </source>
</evidence>
<keyword evidence="6 8" id="KW-0460">Magnesium</keyword>
<feature type="active site" description="Proton acceptor" evidence="8">
    <location>
        <position position="12"/>
    </location>
</feature>
<proteinExistence type="inferred from homology"/>
<dbReference type="FunFam" id="1.10.300.10:FF:000001">
    <property type="entry name" value="Adenylosuccinate synthetase"/>
    <property type="match status" value="1"/>
</dbReference>
<dbReference type="InterPro" id="IPR033128">
    <property type="entry name" value="Adenylosuccin_syn_Lys_AS"/>
</dbReference>
<keyword evidence="7 8" id="KW-0342">GTP-binding</keyword>
<dbReference type="NCBIfam" id="TIGR00184">
    <property type="entry name" value="purA"/>
    <property type="match status" value="1"/>
</dbReference>
<evidence type="ECO:0000256" key="6">
    <source>
        <dbReference type="ARBA" id="ARBA00022842"/>
    </source>
</evidence>
<reference evidence="11 12" key="1">
    <citation type="submission" date="2017-09" db="EMBL/GenBank/DDBJ databases">
        <title>Depth-based differentiation of microbial function through sediment-hosted aquifers and enrichment of novel symbionts in the deep terrestrial subsurface.</title>
        <authorList>
            <person name="Probst A.J."/>
            <person name="Ladd B."/>
            <person name="Jarett J.K."/>
            <person name="Geller-Mcgrath D.E."/>
            <person name="Sieber C.M."/>
            <person name="Emerson J.B."/>
            <person name="Anantharaman K."/>
            <person name="Thomas B.C."/>
            <person name="Malmstrom R."/>
            <person name="Stieglmeier M."/>
            <person name="Klingl A."/>
            <person name="Woyke T."/>
            <person name="Ryan C.M."/>
            <person name="Banfield J.F."/>
        </authorList>
    </citation>
    <scope>NUCLEOTIDE SEQUENCE [LARGE SCALE GENOMIC DNA]</scope>
    <source>
        <strain evidence="11">CG11_big_fil_rev_8_21_14_0_20_42_13</strain>
    </source>
</reference>
<comment type="subunit">
    <text evidence="1 8">Homodimer.</text>
</comment>
<dbReference type="SUPFAM" id="SSF52540">
    <property type="entry name" value="P-loop containing nucleoside triphosphate hydrolases"/>
    <property type="match status" value="1"/>
</dbReference>
<sequence length="422" mass="47035">MNTALIGLQWGDEGKGKIVDILSENCDYIVRYQGGNNAGHTVVVGDKEFIFHLIPSGILHKNKVCVIGNGVVIEPESLLEEIDYLAKSGISVNKNLKISALCHVIMPYHRILDKLRESKRSNKIGTTGRGIGPCYADKISRCGIRVVDLLNPRIFKEKLKDNIAEKNEIFQKVYNHPGFSFDEIYSKYLAYAKKISVFVADTATLLQQALKKNKCILFEGAQGTFLDIDFGTYPYVTSSNVTVGGVCNGAGITPKAIDMIIGVVKAYTTRVGEGPFPTEFDKGFCDFIRKKGKEFGATTGRPRRCGWFDAVLARHAINLSGVEEVAVTKLDVLDNLKEIFVCTAYKYKGKIFKYFPYDFEVLRNAKPVYRKFSGWNKTTSKIKKFGALPKNALNYLSALEGLISSRIKIVSVGSKREETIFR</sequence>
<evidence type="ECO:0000256" key="10">
    <source>
        <dbReference type="RuleBase" id="RU000520"/>
    </source>
</evidence>
<evidence type="ECO:0000256" key="2">
    <source>
        <dbReference type="ARBA" id="ARBA00022598"/>
    </source>
</evidence>
<feature type="binding site" description="in other chain" evidence="8">
    <location>
        <position position="237"/>
    </location>
    <ligand>
        <name>IMP</name>
        <dbReference type="ChEBI" id="CHEBI:58053"/>
        <note>ligand shared between dimeric partners</note>
    </ligand>
</feature>
<keyword evidence="2 8" id="KW-0436">Ligase</keyword>
<feature type="binding site" evidence="8">
    <location>
        <begin position="411"/>
        <end position="413"/>
    </location>
    <ligand>
        <name>GTP</name>
        <dbReference type="ChEBI" id="CHEBI:37565"/>
    </ligand>
</feature>
<dbReference type="InterPro" id="IPR027417">
    <property type="entry name" value="P-loop_NTPase"/>
</dbReference>
<dbReference type="UniPathway" id="UPA00075">
    <property type="reaction ID" value="UER00335"/>
</dbReference>
<comment type="caution">
    <text evidence="11">The sequence shown here is derived from an EMBL/GenBank/DDBJ whole genome shotgun (WGS) entry which is preliminary data.</text>
</comment>
<evidence type="ECO:0000256" key="1">
    <source>
        <dbReference type="ARBA" id="ARBA00011738"/>
    </source>
</evidence>
<dbReference type="PROSITE" id="PS01266">
    <property type="entry name" value="ADENYLOSUCCIN_SYN_1"/>
    <property type="match status" value="1"/>
</dbReference>
<keyword evidence="3 8" id="KW-0479">Metal-binding</keyword>